<accession>A0A069CX25</accession>
<dbReference type="OrthoDB" id="2141255at2"/>
<dbReference type="EMBL" id="DF820503">
    <property type="protein sequence ID" value="GAK31927.1"/>
    <property type="molecule type" value="Genomic_DNA"/>
</dbReference>
<keyword evidence="3" id="KW-1185">Reference proteome</keyword>
<protein>
    <submittedName>
        <fullName evidence="2">Major facilitator superfamily transporter</fullName>
    </submittedName>
</protein>
<keyword evidence="1" id="KW-1133">Transmembrane helix</keyword>
<evidence type="ECO:0000313" key="3">
    <source>
        <dbReference type="Proteomes" id="UP000030643"/>
    </source>
</evidence>
<feature type="transmembrane region" description="Helical" evidence="1">
    <location>
        <begin position="33"/>
        <end position="51"/>
    </location>
</feature>
<keyword evidence="1" id="KW-0812">Transmembrane</keyword>
<proteinExistence type="predicted"/>
<organism evidence="2 3">
    <name type="scientific">Weissella oryzae (strain DSM 25784 / JCM 18191 / LMG 30913 / SG25)</name>
    <dbReference type="NCBI Taxonomy" id="1329250"/>
    <lineage>
        <taxon>Bacteria</taxon>
        <taxon>Bacillati</taxon>
        <taxon>Bacillota</taxon>
        <taxon>Bacilli</taxon>
        <taxon>Lactobacillales</taxon>
        <taxon>Lactobacillaceae</taxon>
        <taxon>Weissella</taxon>
    </lineage>
</organism>
<dbReference type="eggNOG" id="ENOG50308G8">
    <property type="taxonomic scope" value="Bacteria"/>
</dbReference>
<sequence>MNNYRRVFTSSAKFRHVYGDFYLPFWVDTRKTGILAITAVSDLLLIVVFKLYTMTTISFSLVLLVVSLVGVYKLDDWLKFDALPFEQTVKYYFKYIWNFRFKRKQIYQGERLESNNKRFQIL</sequence>
<dbReference type="Proteomes" id="UP000030643">
    <property type="component" value="Unassembled WGS sequence"/>
</dbReference>
<dbReference type="RefSeq" id="WP_027699837.1">
    <property type="nucleotide sequence ID" value="NZ_DF820503.1"/>
</dbReference>
<keyword evidence="1" id="KW-0472">Membrane</keyword>
<name>A0A069CX25_WEIOS</name>
<evidence type="ECO:0000256" key="1">
    <source>
        <dbReference type="SAM" id="Phobius"/>
    </source>
</evidence>
<dbReference type="STRING" id="1329250.WOSG25_200090"/>
<gene>
    <name evidence="2" type="ORF">WOSG25_200090</name>
</gene>
<feature type="transmembrane region" description="Helical" evidence="1">
    <location>
        <begin position="57"/>
        <end position="74"/>
    </location>
</feature>
<reference evidence="3" key="1">
    <citation type="journal article" date="2014" name="Genome Announc.">
        <title>Draft genome sequence of Weissella oryzae SG25T, isolated from fermented rice grains.</title>
        <authorList>
            <person name="Tanizawa Y."/>
            <person name="Fujisawa T."/>
            <person name="Mochizuki T."/>
            <person name="Kaminuma E."/>
            <person name="Suzuki Y."/>
            <person name="Nakamura Y."/>
            <person name="Tohno M."/>
        </authorList>
    </citation>
    <scope>NUCLEOTIDE SEQUENCE [LARGE SCALE GENOMIC DNA]</scope>
    <source>
        <strain evidence="3">DSM 25784 / JCM 18191 / LMG 30913 / SG25</strain>
    </source>
</reference>
<evidence type="ECO:0000313" key="2">
    <source>
        <dbReference type="EMBL" id="GAK31927.1"/>
    </source>
</evidence>
<dbReference type="AlphaFoldDB" id="A0A069CX25"/>